<evidence type="ECO:0000256" key="2">
    <source>
        <dbReference type="ARBA" id="ARBA00022771"/>
    </source>
</evidence>
<reference evidence="6" key="1">
    <citation type="submission" date="2016-05" db="EMBL/GenBank/DDBJ databases">
        <authorList>
            <person name="Cock P.J.A."/>
            <person name="Cock P.J.A."/>
        </authorList>
    </citation>
    <scope>NUCLEOTIDE SEQUENCE</scope>
    <source>
        <strain evidence="6">PWN146_assembly</strain>
    </source>
</reference>
<dbReference type="AlphaFoldDB" id="A0A1C3H905"/>
<dbReference type="PANTHER" id="PTHR38777:SF1">
    <property type="entry name" value="DNAK SUPPRESSOR PROTEIN"/>
    <property type="match status" value="1"/>
</dbReference>
<dbReference type="PROSITE" id="PS51128">
    <property type="entry name" value="ZF_DKSA_2"/>
    <property type="match status" value="1"/>
</dbReference>
<dbReference type="EMBL" id="LT575490">
    <property type="protein sequence ID" value="SAY41531.1"/>
    <property type="molecule type" value="Genomic_DNA"/>
</dbReference>
<evidence type="ECO:0000313" key="6">
    <source>
        <dbReference type="EMBL" id="SAY41531.1"/>
    </source>
</evidence>
<protein>
    <recommendedName>
        <fullName evidence="5">Zinc finger DksA/TraR C4-type domain-containing protein</fullName>
    </recommendedName>
</protein>
<dbReference type="InterPro" id="IPR020458">
    <property type="entry name" value="Znf_DskA_TraR_CS"/>
</dbReference>
<keyword evidence="3" id="KW-0862">Zinc</keyword>
<dbReference type="InterPro" id="IPR000962">
    <property type="entry name" value="Znf_DskA_TraR"/>
</dbReference>
<evidence type="ECO:0000256" key="3">
    <source>
        <dbReference type="ARBA" id="ARBA00022833"/>
    </source>
</evidence>
<dbReference type="PANTHER" id="PTHR38777">
    <property type="entry name" value="FELS-2 PROPHAGE PROTEIN"/>
    <property type="match status" value="1"/>
</dbReference>
<gene>
    <name evidence="6" type="ORF">PWN146_00187</name>
</gene>
<keyword evidence="1" id="KW-0479">Metal-binding</keyword>
<proteinExistence type="predicted"/>
<accession>A0A1C3H905</accession>
<sequence>MADTIDMAQERQALMLEKQIAYARPVVAAPSAFSCSDCKAAIPAARRIAIPGVSRCVTCQEITEAKQRHVAHR</sequence>
<evidence type="ECO:0000256" key="4">
    <source>
        <dbReference type="PROSITE-ProRule" id="PRU00510"/>
    </source>
</evidence>
<dbReference type="Gene3D" id="1.20.120.910">
    <property type="entry name" value="DksA, coiled-coil domain"/>
    <property type="match status" value="1"/>
</dbReference>
<keyword evidence="2" id="KW-0863">Zinc-finger</keyword>
<dbReference type="Pfam" id="PF01258">
    <property type="entry name" value="zf-dskA_traR"/>
    <property type="match status" value="1"/>
</dbReference>
<dbReference type="NCBIfam" id="TIGR02419">
    <property type="entry name" value="C4_traR_proteo"/>
    <property type="match status" value="1"/>
</dbReference>
<evidence type="ECO:0000256" key="1">
    <source>
        <dbReference type="ARBA" id="ARBA00022723"/>
    </source>
</evidence>
<dbReference type="PROSITE" id="PS01102">
    <property type="entry name" value="ZF_DKSA_1"/>
    <property type="match status" value="1"/>
</dbReference>
<dbReference type="SUPFAM" id="SSF57716">
    <property type="entry name" value="Glucocorticoid receptor-like (DNA-binding domain)"/>
    <property type="match status" value="1"/>
</dbReference>
<feature type="domain" description="Zinc finger DksA/TraR C4-type" evidence="5">
    <location>
        <begin position="34"/>
        <end position="64"/>
    </location>
</feature>
<name>A0A1C3H905_SERMA</name>
<organism evidence="6">
    <name type="scientific">Serratia marcescens</name>
    <dbReference type="NCBI Taxonomy" id="615"/>
    <lineage>
        <taxon>Bacteria</taxon>
        <taxon>Pseudomonadati</taxon>
        <taxon>Pseudomonadota</taxon>
        <taxon>Gammaproteobacteria</taxon>
        <taxon>Enterobacterales</taxon>
        <taxon>Yersiniaceae</taxon>
        <taxon>Serratia</taxon>
    </lineage>
</organism>
<feature type="zinc finger region" description="dksA C4-type" evidence="4">
    <location>
        <begin position="35"/>
        <end position="59"/>
    </location>
</feature>
<dbReference type="GO" id="GO:0008270">
    <property type="term" value="F:zinc ion binding"/>
    <property type="evidence" value="ECO:0007669"/>
    <property type="project" value="UniProtKB-KW"/>
</dbReference>
<dbReference type="InterPro" id="IPR012783">
    <property type="entry name" value="Znf_C4_TraR"/>
</dbReference>
<dbReference type="GO" id="GO:1900378">
    <property type="term" value="P:positive regulation of secondary metabolite biosynthetic process"/>
    <property type="evidence" value="ECO:0007669"/>
    <property type="project" value="TreeGrafter"/>
</dbReference>
<evidence type="ECO:0000259" key="5">
    <source>
        <dbReference type="Pfam" id="PF01258"/>
    </source>
</evidence>